<dbReference type="PANTHER" id="PTHR32347">
    <property type="entry name" value="EFFLUX SYSTEM COMPONENT YKNX-RELATED"/>
    <property type="match status" value="1"/>
</dbReference>
<dbReference type="GO" id="GO:0022857">
    <property type="term" value="F:transmembrane transporter activity"/>
    <property type="evidence" value="ECO:0007669"/>
    <property type="project" value="InterPro"/>
</dbReference>
<comment type="similarity">
    <text evidence="2">Belongs to the membrane fusion protein (MFP) (TC 8.A.1) family.</text>
</comment>
<sequence>MTRRSRIIAIVLGVAVLAVGVGVYFWLSAAEKVDVVRVEPRDVVEVVIASGRLRSRSQSALGVERGGVVGQVTVEEGVRVEEGELLVALRSEDLQSRVAQAEAQLAAANQSLTQLRQGPTAAERSAASAEIERAEAAVENAQDDYKRAEKLVAAGVETGANLDAARTRLAEARANLRAAKARREQLDPRSTQVEQARARVDEAGAALEVARAELAKATVRAPFSGLVLDVDAERGQSVSPGQPLLTLASLDDAEYLVETDEDNIGQLQVGQPAYVYFPSKPDKTFNAEVRQIGPEIDTDRGVVSVHLEPTKLPDNAFPGLTVDVNIVVERLEDAPAVPVTSLLRDGDETSVLVVDGTSVEQKAVDVRANGRDWAAIEGIEPGTLVVEKATSVEPGAKVEPQVRDISSSKGETSK</sequence>
<feature type="coiled-coil region" evidence="4">
    <location>
        <begin position="91"/>
        <end position="213"/>
    </location>
</feature>
<dbReference type="NCBIfam" id="TIGR01730">
    <property type="entry name" value="RND_mfp"/>
    <property type="match status" value="1"/>
</dbReference>
<evidence type="ECO:0000313" key="9">
    <source>
        <dbReference type="Proteomes" id="UP000315995"/>
    </source>
</evidence>
<dbReference type="OrthoDB" id="9789643at2"/>
<accession>A0A4Y6PYU0</accession>
<accession>A0A5B8Y9Q9</accession>
<gene>
    <name evidence="8" type="ORF">FIV42_22915</name>
</gene>
<dbReference type="Proteomes" id="UP000315995">
    <property type="component" value="Chromosome"/>
</dbReference>
<dbReference type="GO" id="GO:0016020">
    <property type="term" value="C:membrane"/>
    <property type="evidence" value="ECO:0007669"/>
    <property type="project" value="InterPro"/>
</dbReference>
<evidence type="ECO:0000313" key="8">
    <source>
        <dbReference type="EMBL" id="QDG53491.1"/>
    </source>
</evidence>
<dbReference type="AlphaFoldDB" id="A0A4Y6PYU0"/>
<protein>
    <submittedName>
        <fullName evidence="8">Efflux RND transporter periplasmic adaptor subunit</fullName>
    </submittedName>
</protein>
<keyword evidence="3 4" id="KW-0175">Coiled coil</keyword>
<dbReference type="InterPro" id="IPR050465">
    <property type="entry name" value="UPF0194_transport"/>
</dbReference>
<dbReference type="Gene3D" id="2.40.420.20">
    <property type="match status" value="1"/>
</dbReference>
<name>A0A4Y6PYU0_PERCE</name>
<dbReference type="RefSeq" id="WP_141199947.1">
    <property type="nucleotide sequence ID" value="NZ_CP041186.1"/>
</dbReference>
<feature type="compositionally biased region" description="Polar residues" evidence="5">
    <location>
        <begin position="404"/>
        <end position="414"/>
    </location>
</feature>
<evidence type="ECO:0000256" key="6">
    <source>
        <dbReference type="SAM" id="Phobius"/>
    </source>
</evidence>
<dbReference type="Gene3D" id="2.40.50.100">
    <property type="match status" value="2"/>
</dbReference>
<feature type="transmembrane region" description="Helical" evidence="6">
    <location>
        <begin position="7"/>
        <end position="27"/>
    </location>
</feature>
<dbReference type="GO" id="GO:0030313">
    <property type="term" value="C:cell envelope"/>
    <property type="evidence" value="ECO:0007669"/>
    <property type="project" value="UniProtKB-SubCell"/>
</dbReference>
<reference evidence="8 9" key="1">
    <citation type="submission" date="2019-06" db="EMBL/GenBank/DDBJ databases">
        <title>Persicimonas caeni gen. nov., sp. nov., a predatory bacterium isolated from solar saltern.</title>
        <authorList>
            <person name="Wang S."/>
        </authorList>
    </citation>
    <scope>NUCLEOTIDE SEQUENCE [LARGE SCALE GENOMIC DNA]</scope>
    <source>
        <strain evidence="8 9">YN101</strain>
    </source>
</reference>
<dbReference type="InterPro" id="IPR006143">
    <property type="entry name" value="RND_pump_MFP"/>
</dbReference>
<dbReference type="Gene3D" id="1.10.287.470">
    <property type="entry name" value="Helix hairpin bin"/>
    <property type="match status" value="3"/>
</dbReference>
<organism evidence="8 9">
    <name type="scientific">Persicimonas caeni</name>
    <dbReference type="NCBI Taxonomy" id="2292766"/>
    <lineage>
        <taxon>Bacteria</taxon>
        <taxon>Deltaproteobacteria</taxon>
        <taxon>Bradymonadales</taxon>
        <taxon>Bradymonadaceae</taxon>
        <taxon>Persicimonas</taxon>
    </lineage>
</organism>
<keyword evidence="6" id="KW-1133">Transmembrane helix</keyword>
<evidence type="ECO:0000256" key="5">
    <source>
        <dbReference type="SAM" id="MobiDB-lite"/>
    </source>
</evidence>
<dbReference type="InterPro" id="IPR059052">
    <property type="entry name" value="HH_YbhG-like"/>
</dbReference>
<dbReference type="SUPFAM" id="SSF111369">
    <property type="entry name" value="HlyD-like secretion proteins"/>
    <property type="match status" value="2"/>
</dbReference>
<keyword evidence="6" id="KW-0472">Membrane</keyword>
<dbReference type="Gene3D" id="2.40.30.170">
    <property type="match status" value="1"/>
</dbReference>
<feature type="domain" description="YbhG-like alpha-helical hairpin" evidence="7">
    <location>
        <begin position="92"/>
        <end position="213"/>
    </location>
</feature>
<dbReference type="EMBL" id="CP041186">
    <property type="protein sequence ID" value="QDG53491.1"/>
    <property type="molecule type" value="Genomic_DNA"/>
</dbReference>
<dbReference type="Pfam" id="PF25881">
    <property type="entry name" value="HH_YBHG"/>
    <property type="match status" value="1"/>
</dbReference>
<feature type="region of interest" description="Disordered" evidence="5">
    <location>
        <begin position="395"/>
        <end position="414"/>
    </location>
</feature>
<proteinExistence type="inferred from homology"/>
<evidence type="ECO:0000259" key="7">
    <source>
        <dbReference type="Pfam" id="PF25881"/>
    </source>
</evidence>
<keyword evidence="6" id="KW-0812">Transmembrane</keyword>
<evidence type="ECO:0000256" key="1">
    <source>
        <dbReference type="ARBA" id="ARBA00004196"/>
    </source>
</evidence>
<evidence type="ECO:0000256" key="3">
    <source>
        <dbReference type="ARBA" id="ARBA00023054"/>
    </source>
</evidence>
<evidence type="ECO:0000256" key="2">
    <source>
        <dbReference type="ARBA" id="ARBA00009477"/>
    </source>
</evidence>
<comment type="subcellular location">
    <subcellularLocation>
        <location evidence="1">Cell envelope</location>
    </subcellularLocation>
</comment>
<evidence type="ECO:0000256" key="4">
    <source>
        <dbReference type="SAM" id="Coils"/>
    </source>
</evidence>
<keyword evidence="9" id="KW-1185">Reference proteome</keyword>
<dbReference type="PANTHER" id="PTHR32347:SF27">
    <property type="entry name" value="RND EFFLUX PUMP MEMBRANE FUSION PROTEIN BARREL-SANDWICH DOMAIN-CONTAINING PROTEIN"/>
    <property type="match status" value="1"/>
</dbReference>